<gene>
    <name evidence="2" type="ORF">EV191_101988</name>
</gene>
<dbReference type="PANTHER" id="PTHR38588">
    <property type="entry name" value="BLL0334 PROTEIN"/>
    <property type="match status" value="1"/>
</dbReference>
<keyword evidence="1" id="KW-0472">Membrane</keyword>
<evidence type="ECO:0000256" key="1">
    <source>
        <dbReference type="SAM" id="Phobius"/>
    </source>
</evidence>
<protein>
    <recommendedName>
        <fullName evidence="4">Carbon monoxide dehydrogenase subunit G</fullName>
    </recommendedName>
</protein>
<keyword evidence="1" id="KW-1133">Transmembrane helix</keyword>
<dbReference type="SUPFAM" id="SSF55961">
    <property type="entry name" value="Bet v1-like"/>
    <property type="match status" value="1"/>
</dbReference>
<dbReference type="Gene3D" id="3.30.530.20">
    <property type="match status" value="1"/>
</dbReference>
<proteinExistence type="predicted"/>
<evidence type="ECO:0000313" key="2">
    <source>
        <dbReference type="EMBL" id="TCP57036.1"/>
    </source>
</evidence>
<dbReference type="AlphaFoldDB" id="A0A4V2SV40"/>
<dbReference type="EMBL" id="SLXQ01000001">
    <property type="protein sequence ID" value="TCP57036.1"/>
    <property type="molecule type" value="Genomic_DNA"/>
</dbReference>
<comment type="caution">
    <text evidence="2">The sequence shown here is derived from an EMBL/GenBank/DDBJ whole genome shotgun (WGS) entry which is preliminary data.</text>
</comment>
<evidence type="ECO:0000313" key="3">
    <source>
        <dbReference type="Proteomes" id="UP000294911"/>
    </source>
</evidence>
<dbReference type="PANTHER" id="PTHR38588:SF1">
    <property type="entry name" value="BLL0334 PROTEIN"/>
    <property type="match status" value="1"/>
</dbReference>
<dbReference type="CDD" id="cd07823">
    <property type="entry name" value="SRPBCC_5"/>
    <property type="match status" value="1"/>
</dbReference>
<dbReference type="Pfam" id="PF06240">
    <property type="entry name" value="COXG"/>
    <property type="match status" value="1"/>
</dbReference>
<keyword evidence="3" id="KW-1185">Reference proteome</keyword>
<evidence type="ECO:0008006" key="4">
    <source>
        <dbReference type="Google" id="ProtNLM"/>
    </source>
</evidence>
<dbReference type="InterPro" id="IPR010419">
    <property type="entry name" value="CO_DH_gsu"/>
</dbReference>
<feature type="transmembrane region" description="Helical" evidence="1">
    <location>
        <begin position="179"/>
        <end position="198"/>
    </location>
</feature>
<keyword evidence="1" id="KW-0812">Transmembrane</keyword>
<dbReference type="InterPro" id="IPR023393">
    <property type="entry name" value="START-like_dom_sf"/>
</dbReference>
<name>A0A4V2SV40_9PSEU</name>
<sequence>MRLRNEFRVAHPPAEVFALLADAERVAECLPDAVLTGRVDARTVAGELRLRLGRRAVEYTGTARFLAVSPEAGTVLVKASGAERTGQGDAAARVAATVSADVVSTAAVSTDGGVPSGTLVSLDTDLVVRGAVARFGKGVIGAVSERVVKEFAGNVTRALAVADHGSPAKRDSGRRGRRVLAVVGLAALAAAVAVRLRLRHPPPNRNL</sequence>
<dbReference type="Proteomes" id="UP000294911">
    <property type="component" value="Unassembled WGS sequence"/>
</dbReference>
<dbReference type="OrthoDB" id="9808623at2"/>
<reference evidence="2 3" key="1">
    <citation type="submission" date="2019-03" db="EMBL/GenBank/DDBJ databases">
        <title>Genomic Encyclopedia of Type Strains, Phase IV (KMG-IV): sequencing the most valuable type-strain genomes for metagenomic binning, comparative biology and taxonomic classification.</title>
        <authorList>
            <person name="Goeker M."/>
        </authorList>
    </citation>
    <scope>NUCLEOTIDE SEQUENCE [LARGE SCALE GENOMIC DNA]</scope>
    <source>
        <strain evidence="2 3">DSM 45765</strain>
    </source>
</reference>
<accession>A0A4V2SV40</accession>
<organism evidence="2 3">
    <name type="scientific">Tamaricihabitans halophyticus</name>
    <dbReference type="NCBI Taxonomy" id="1262583"/>
    <lineage>
        <taxon>Bacteria</taxon>
        <taxon>Bacillati</taxon>
        <taxon>Actinomycetota</taxon>
        <taxon>Actinomycetes</taxon>
        <taxon>Pseudonocardiales</taxon>
        <taxon>Pseudonocardiaceae</taxon>
        <taxon>Tamaricihabitans</taxon>
    </lineage>
</organism>
<dbReference type="RefSeq" id="WP_132875561.1">
    <property type="nucleotide sequence ID" value="NZ_SLXQ01000001.1"/>
</dbReference>